<proteinExistence type="inferred from homology"/>
<comment type="similarity">
    <text evidence="4">Belongs to the SMC family. RAD50 subfamily.</text>
</comment>
<keyword evidence="7" id="KW-0862">Zinc</keyword>
<name>A0AAU9IJK1_9CILI</name>
<feature type="coiled-coil region" evidence="10">
    <location>
        <begin position="390"/>
        <end position="503"/>
    </location>
</feature>
<dbReference type="PANTHER" id="PTHR18867:SF12">
    <property type="entry name" value="DNA REPAIR PROTEIN RAD50"/>
    <property type="match status" value="1"/>
</dbReference>
<dbReference type="EMBL" id="CAJZBQ010000005">
    <property type="protein sequence ID" value="CAG9311979.1"/>
    <property type="molecule type" value="Genomic_DNA"/>
</dbReference>
<feature type="coiled-coil region" evidence="10">
    <location>
        <begin position="794"/>
        <end position="872"/>
    </location>
</feature>
<evidence type="ECO:0000256" key="5">
    <source>
        <dbReference type="ARBA" id="ARBA00022454"/>
    </source>
</evidence>
<dbReference type="GO" id="GO:0046872">
    <property type="term" value="F:metal ion binding"/>
    <property type="evidence" value="ECO:0007669"/>
    <property type="project" value="UniProtKB-KW"/>
</dbReference>
<comment type="caution">
    <text evidence="12">The sequence shown here is derived from an EMBL/GenBank/DDBJ whole genome shotgun (WGS) entry which is preliminary data.</text>
</comment>
<keyword evidence="8" id="KW-0539">Nucleus</keyword>
<keyword evidence="6" id="KW-0479">Metal-binding</keyword>
<dbReference type="Pfam" id="PF13476">
    <property type="entry name" value="AAA_23"/>
    <property type="match status" value="1"/>
</dbReference>
<dbReference type="GO" id="GO:0016887">
    <property type="term" value="F:ATP hydrolysis activity"/>
    <property type="evidence" value="ECO:0007669"/>
    <property type="project" value="InterPro"/>
</dbReference>
<dbReference type="InterPro" id="IPR027417">
    <property type="entry name" value="P-loop_NTPase"/>
</dbReference>
<dbReference type="GO" id="GO:0070192">
    <property type="term" value="P:chromosome organization involved in meiotic cell cycle"/>
    <property type="evidence" value="ECO:0007669"/>
    <property type="project" value="TreeGrafter"/>
</dbReference>
<evidence type="ECO:0000313" key="13">
    <source>
        <dbReference type="Proteomes" id="UP001162131"/>
    </source>
</evidence>
<dbReference type="GO" id="GO:0006302">
    <property type="term" value="P:double-strand break repair"/>
    <property type="evidence" value="ECO:0007669"/>
    <property type="project" value="InterPro"/>
</dbReference>
<evidence type="ECO:0000313" key="12">
    <source>
        <dbReference type="EMBL" id="CAG9311979.1"/>
    </source>
</evidence>
<reference evidence="12" key="1">
    <citation type="submission" date="2021-09" db="EMBL/GenBank/DDBJ databases">
        <authorList>
            <consortium name="AG Swart"/>
            <person name="Singh M."/>
            <person name="Singh A."/>
            <person name="Seah K."/>
            <person name="Emmerich C."/>
        </authorList>
    </citation>
    <scope>NUCLEOTIDE SEQUENCE</scope>
    <source>
        <strain evidence="12">ATCC30299</strain>
    </source>
</reference>
<dbReference type="GO" id="GO:0030870">
    <property type="term" value="C:Mre11 complex"/>
    <property type="evidence" value="ECO:0007669"/>
    <property type="project" value="TreeGrafter"/>
</dbReference>
<dbReference type="GO" id="GO:0000722">
    <property type="term" value="P:telomere maintenance via recombination"/>
    <property type="evidence" value="ECO:0007669"/>
    <property type="project" value="TreeGrafter"/>
</dbReference>
<feature type="coiled-coil region" evidence="10">
    <location>
        <begin position="698"/>
        <end position="735"/>
    </location>
</feature>
<evidence type="ECO:0000256" key="3">
    <source>
        <dbReference type="ARBA" id="ARBA00004286"/>
    </source>
</evidence>
<organism evidence="12 13">
    <name type="scientific">Blepharisma stoltei</name>
    <dbReference type="NCBI Taxonomy" id="1481888"/>
    <lineage>
        <taxon>Eukaryota</taxon>
        <taxon>Sar</taxon>
        <taxon>Alveolata</taxon>
        <taxon>Ciliophora</taxon>
        <taxon>Postciliodesmatophora</taxon>
        <taxon>Heterotrichea</taxon>
        <taxon>Heterotrichida</taxon>
        <taxon>Blepharismidae</taxon>
        <taxon>Blepharisma</taxon>
    </lineage>
</organism>
<dbReference type="GO" id="GO:0000794">
    <property type="term" value="C:condensed nuclear chromosome"/>
    <property type="evidence" value="ECO:0007669"/>
    <property type="project" value="TreeGrafter"/>
</dbReference>
<evidence type="ECO:0000259" key="11">
    <source>
        <dbReference type="Pfam" id="PF13476"/>
    </source>
</evidence>
<protein>
    <recommendedName>
        <fullName evidence="11">Rad50/SbcC-type AAA domain-containing protein</fullName>
    </recommendedName>
</protein>
<evidence type="ECO:0000256" key="8">
    <source>
        <dbReference type="ARBA" id="ARBA00023242"/>
    </source>
</evidence>
<evidence type="ECO:0000256" key="1">
    <source>
        <dbReference type="ARBA" id="ARBA00001947"/>
    </source>
</evidence>
<evidence type="ECO:0000256" key="10">
    <source>
        <dbReference type="SAM" id="Coils"/>
    </source>
</evidence>
<feature type="domain" description="Rad50/SbcC-type AAA" evidence="11">
    <location>
        <begin position="4"/>
        <end position="239"/>
    </location>
</feature>
<feature type="coiled-coil region" evidence="10">
    <location>
        <begin position="212"/>
        <end position="246"/>
    </location>
</feature>
<evidence type="ECO:0000256" key="7">
    <source>
        <dbReference type="ARBA" id="ARBA00022833"/>
    </source>
</evidence>
<evidence type="ECO:0000256" key="9">
    <source>
        <dbReference type="ARBA" id="ARBA00049360"/>
    </source>
</evidence>
<evidence type="ECO:0000256" key="6">
    <source>
        <dbReference type="ARBA" id="ARBA00022723"/>
    </source>
</evidence>
<keyword evidence="10" id="KW-0175">Coiled coil</keyword>
<dbReference type="PANTHER" id="PTHR18867">
    <property type="entry name" value="RAD50"/>
    <property type="match status" value="1"/>
</dbReference>
<evidence type="ECO:0000256" key="4">
    <source>
        <dbReference type="ARBA" id="ARBA00009439"/>
    </source>
</evidence>
<gene>
    <name evidence="12" type="ORF">BSTOLATCC_MIC5237</name>
</gene>
<dbReference type="SUPFAM" id="SSF52540">
    <property type="entry name" value="P-loop containing nucleoside triphosphate hydrolases"/>
    <property type="match status" value="2"/>
</dbReference>
<dbReference type="InterPro" id="IPR038729">
    <property type="entry name" value="Rad50/SbcC_AAA"/>
</dbReference>
<evidence type="ECO:0000256" key="2">
    <source>
        <dbReference type="ARBA" id="ARBA00004123"/>
    </source>
</evidence>
<comment type="catalytic activity">
    <reaction evidence="9">
        <text>ATP + H2O = ADP + phosphate + H(+)</text>
        <dbReference type="Rhea" id="RHEA:13065"/>
        <dbReference type="ChEBI" id="CHEBI:15377"/>
        <dbReference type="ChEBI" id="CHEBI:15378"/>
        <dbReference type="ChEBI" id="CHEBI:30616"/>
        <dbReference type="ChEBI" id="CHEBI:43474"/>
        <dbReference type="ChEBI" id="CHEBI:456216"/>
    </reaction>
</comment>
<dbReference type="Proteomes" id="UP001162131">
    <property type="component" value="Unassembled WGS sequence"/>
</dbReference>
<comment type="subcellular location">
    <subcellularLocation>
        <location evidence="3">Chromosome</location>
    </subcellularLocation>
    <subcellularLocation>
        <location evidence="2">Nucleus</location>
    </subcellularLocation>
</comment>
<feature type="coiled-coil region" evidence="10">
    <location>
        <begin position="293"/>
        <end position="327"/>
    </location>
</feature>
<sequence length="1220" mass="139697">MLERLKISGIRSFSSSSEITIDFDPRLTLILGHNGAGKTTIIEALKAVTTGLFPPNSDGGKSFIHDPKIAQKPEVQASMKLFFRTPQGKPIRIGRLISLVRKDSDKLELKKSENIVCTLDEEGKEAQNSLRVGDIDKLVPELIGLSSPILEYVTFCHQDESLWPFSDSSHLKRIFDQIFSTEAFSKALENHKKFIKKQSQDLQGKKNEMIWAQTLINQARQDREKMKSLKEEEIKLKEKGEELKNEILYVQNEKKAANRMQNLMSCKEAKINEKISLEKIVEGYGDIIISDNIEETENKINKLIEDKKSIEDSIKGLTVKIEKLEGDKGNILERVGSTKCKLDFYEEKIIKKAQLEEQMRSEIGEENPKSMLDIWKHNLNKMNYEFDISISKYNDELQRLKNELSMLEFEINSLSEVVRQQEIDLDEFRVKSSESNRSSLESSLKSLQISIQEMDKENQNSEKLIMILDKEFSDLEFSKQIGLEQNQSRIKALQKEADLARLKELIGKIVAENPSLESIYINSYQNMIKELYDVAHEKYIEKLTEVSILEEGIESANCSIEKLKANINELTKSTPSKSDLPLLLSSLGVQKAEFHEYQSILEKMKADTNHEFTYLKNFAAAKRYLIEEAIEKGSCPICDCDTHSCTDCLKQKLTELKNVESTEPENLIALESKIESIQKCLDLIQGFSKNYKLIEDTKESYNKVREELKIKMPQLEEARIQRNNWKERCSLLNNALENISKMYSIIESLEINSKVLYADIIAKNITVPEEVDISQVINEINAKSNEKKIFCENIRNLKKQIDISYTKISELNSQLISLSSIPNLISLEEEIINKRKQIEQKSSEIDPLKTKIKEAEEALQNEKSSKSSNQNAMNSKISRFESIYNSYLESCSYSSSYQDTLSQMKLLDNLLDNIQSELSISKEKHKNLSIAMQSTSKELLDLQVSFSKFNELKKQQEFKADLRKLEGEIVELDQKLSQFDGAMLKDLQERELDIKVEQGRIEGRLSSIQEELKELSKKPTSMSETKAAHLYIETRILEKSIGEHKSFIKCLDNAIIKYHQQKIDQINMILRTLWTETYKGRDIETIMIKTDPIQKDKGVSYNYRITLIGNNTELDMRGRCSAGQRMLASLIIRIALAQAFSSGNCIIALDEPTTNMDIDNTDGLGDAIASLVNGNPKLQMMIISHDQDFIRKVLRSTERSSYFVVEKLRGRSVVNKVSSS</sequence>
<dbReference type="GO" id="GO:0007004">
    <property type="term" value="P:telomere maintenance via telomerase"/>
    <property type="evidence" value="ECO:0007669"/>
    <property type="project" value="TreeGrafter"/>
</dbReference>
<dbReference type="GO" id="GO:0043047">
    <property type="term" value="F:single-stranded telomeric DNA binding"/>
    <property type="evidence" value="ECO:0007669"/>
    <property type="project" value="TreeGrafter"/>
</dbReference>
<dbReference type="GO" id="GO:0051880">
    <property type="term" value="F:G-quadruplex DNA binding"/>
    <property type="evidence" value="ECO:0007669"/>
    <property type="project" value="TreeGrafter"/>
</dbReference>
<dbReference type="Gene3D" id="3.40.50.300">
    <property type="entry name" value="P-loop containing nucleotide triphosphate hydrolases"/>
    <property type="match status" value="2"/>
</dbReference>
<feature type="coiled-coil region" evidence="10">
    <location>
        <begin position="546"/>
        <end position="573"/>
    </location>
</feature>
<keyword evidence="13" id="KW-1185">Reference proteome</keyword>
<dbReference type="GO" id="GO:0003691">
    <property type="term" value="F:double-stranded telomeric DNA binding"/>
    <property type="evidence" value="ECO:0007669"/>
    <property type="project" value="TreeGrafter"/>
</dbReference>
<keyword evidence="5" id="KW-0158">Chromosome</keyword>
<comment type="cofactor">
    <cofactor evidence="1">
        <name>Zn(2+)</name>
        <dbReference type="ChEBI" id="CHEBI:29105"/>
    </cofactor>
</comment>
<accession>A0AAU9IJK1</accession>
<dbReference type="AlphaFoldDB" id="A0AAU9IJK1"/>
<feature type="coiled-coil region" evidence="10">
    <location>
        <begin position="955"/>
        <end position="1018"/>
    </location>
</feature>